<feature type="region of interest" description="Disordered" evidence="1">
    <location>
        <begin position="262"/>
        <end position="313"/>
    </location>
</feature>
<organism evidence="3 4">
    <name type="scientific">Zasmidium cellare</name>
    <name type="common">Wine cellar mold</name>
    <name type="synonym">Racodium cellare</name>
    <dbReference type="NCBI Taxonomy" id="395010"/>
    <lineage>
        <taxon>Eukaryota</taxon>
        <taxon>Fungi</taxon>
        <taxon>Dikarya</taxon>
        <taxon>Ascomycota</taxon>
        <taxon>Pezizomycotina</taxon>
        <taxon>Dothideomycetes</taxon>
        <taxon>Dothideomycetidae</taxon>
        <taxon>Mycosphaerellales</taxon>
        <taxon>Mycosphaerellaceae</taxon>
        <taxon>Zasmidium</taxon>
    </lineage>
</organism>
<gene>
    <name evidence="3" type="ORF">PRZ48_000177</name>
</gene>
<evidence type="ECO:0000259" key="2">
    <source>
        <dbReference type="Pfam" id="PF05347"/>
    </source>
</evidence>
<dbReference type="InterPro" id="IPR046896">
    <property type="entry name" value="Cup1-like_N"/>
</dbReference>
<dbReference type="Proteomes" id="UP001305779">
    <property type="component" value="Unassembled WGS sequence"/>
</dbReference>
<name>A0ABR0EZF3_ZASCE</name>
<dbReference type="EMBL" id="JAXOVC010000001">
    <property type="protein sequence ID" value="KAK4506445.1"/>
    <property type="molecule type" value="Genomic_DNA"/>
</dbReference>
<feature type="compositionally biased region" description="Basic and acidic residues" evidence="1">
    <location>
        <begin position="262"/>
        <end position="284"/>
    </location>
</feature>
<dbReference type="InterPro" id="IPR008011">
    <property type="entry name" value="Complex1_LYR_dom"/>
</dbReference>
<dbReference type="CDD" id="cd20273">
    <property type="entry name" value="Complex1_LYR_unchar"/>
    <property type="match status" value="1"/>
</dbReference>
<evidence type="ECO:0000313" key="4">
    <source>
        <dbReference type="Proteomes" id="UP001305779"/>
    </source>
</evidence>
<feature type="compositionally biased region" description="Basic and acidic residues" evidence="1">
    <location>
        <begin position="295"/>
        <end position="306"/>
    </location>
</feature>
<feature type="compositionally biased region" description="Basic residues" evidence="1">
    <location>
        <begin position="285"/>
        <end position="294"/>
    </location>
</feature>
<sequence length="313" mass="36415">MPTFLAPHKSGAHRLAAKSLYRALLAQTRTLPQAPEIRAIIRSRFREQKFNTSTKRLKVCFTAGYEAIDLLDGARVGKARDLGRLKELVKSAVVVDEMRREGWELLEKRGKGKGYVKGGEAIVKREGIRLDERPLPKEKLTGERKVPVLVDAGSIPMLRFTKPQPRALSLYIHSRIKQRQRRHDLRHHLEGMLALAKEEDRWDGLTGRSEEGAWWSWEVMRALGVVQGALNEERRRNGEMAGRMQGVVDREREVWVREWREREEGRVREREGKKEREKGEEKSRKREKMRKKREVKKEAQNEKKEEMEGDADG</sequence>
<evidence type="ECO:0000313" key="3">
    <source>
        <dbReference type="EMBL" id="KAK4506445.1"/>
    </source>
</evidence>
<comment type="caution">
    <text evidence="3">The sequence shown here is derived from an EMBL/GenBank/DDBJ whole genome shotgun (WGS) entry which is preliminary data.</text>
</comment>
<evidence type="ECO:0000256" key="1">
    <source>
        <dbReference type="SAM" id="MobiDB-lite"/>
    </source>
</evidence>
<protein>
    <recommendedName>
        <fullName evidence="2">Complex 1 LYR protein domain-containing protein</fullName>
    </recommendedName>
</protein>
<proteinExistence type="predicted"/>
<keyword evidence="4" id="KW-1185">Reference proteome</keyword>
<reference evidence="3 4" key="1">
    <citation type="journal article" date="2023" name="G3 (Bethesda)">
        <title>A chromosome-level genome assembly of Zasmidium syzygii isolated from banana leaves.</title>
        <authorList>
            <person name="van Westerhoven A.C."/>
            <person name="Mehrabi R."/>
            <person name="Talebi R."/>
            <person name="Steentjes M.B.F."/>
            <person name="Corcolon B."/>
            <person name="Chong P.A."/>
            <person name="Kema G.H.J."/>
            <person name="Seidl M.F."/>
        </authorList>
    </citation>
    <scope>NUCLEOTIDE SEQUENCE [LARGE SCALE GENOMIC DNA]</scope>
    <source>
        <strain evidence="3 4">P124</strain>
    </source>
</reference>
<feature type="domain" description="Complex 1 LYR protein" evidence="2">
    <location>
        <begin position="17"/>
        <end position="69"/>
    </location>
</feature>
<accession>A0ABR0EZF3</accession>
<dbReference type="Pfam" id="PF05347">
    <property type="entry name" value="Complex1_LYR"/>
    <property type="match status" value="1"/>
</dbReference>